<accession>A0ABQ2KFY3</accession>
<proteinExistence type="predicted"/>
<feature type="domain" description="DUF4395" evidence="2">
    <location>
        <begin position="9"/>
        <end position="137"/>
    </location>
</feature>
<evidence type="ECO:0000259" key="2">
    <source>
        <dbReference type="Pfam" id="PF14340"/>
    </source>
</evidence>
<name>A0ABQ2KFY3_9MICO</name>
<dbReference type="Pfam" id="PF14340">
    <property type="entry name" value="DUF4395"/>
    <property type="match status" value="1"/>
</dbReference>
<keyword evidence="1" id="KW-0812">Transmembrane</keyword>
<evidence type="ECO:0000256" key="1">
    <source>
        <dbReference type="SAM" id="Phobius"/>
    </source>
</evidence>
<evidence type="ECO:0000313" key="3">
    <source>
        <dbReference type="EMBL" id="GGN80664.1"/>
    </source>
</evidence>
<reference evidence="4" key="1">
    <citation type="journal article" date="2019" name="Int. J. Syst. Evol. Microbiol.">
        <title>The Global Catalogue of Microorganisms (GCM) 10K type strain sequencing project: providing services to taxonomists for standard genome sequencing and annotation.</title>
        <authorList>
            <consortium name="The Broad Institute Genomics Platform"/>
            <consortium name="The Broad Institute Genome Sequencing Center for Infectious Disease"/>
            <person name="Wu L."/>
            <person name="Ma J."/>
        </authorList>
    </citation>
    <scope>NUCLEOTIDE SEQUENCE [LARGE SCALE GENOMIC DNA]</scope>
    <source>
        <strain evidence="4">CGMCC 1.6960</strain>
    </source>
</reference>
<dbReference type="InterPro" id="IPR025508">
    <property type="entry name" value="DUF4395"/>
</dbReference>
<feature type="transmembrane region" description="Helical" evidence="1">
    <location>
        <begin position="106"/>
        <end position="127"/>
    </location>
</feature>
<keyword evidence="1" id="KW-0472">Membrane</keyword>
<organism evidence="3 4">
    <name type="scientific">Agrococcus terreus</name>
    <dbReference type="NCBI Taxonomy" id="574649"/>
    <lineage>
        <taxon>Bacteria</taxon>
        <taxon>Bacillati</taxon>
        <taxon>Actinomycetota</taxon>
        <taxon>Actinomycetes</taxon>
        <taxon>Micrococcales</taxon>
        <taxon>Microbacteriaceae</taxon>
        <taxon>Agrococcus</taxon>
    </lineage>
</organism>
<dbReference type="EMBL" id="BMLM01000001">
    <property type="protein sequence ID" value="GGN80664.1"/>
    <property type="molecule type" value="Genomic_DNA"/>
</dbReference>
<feature type="transmembrane region" description="Helical" evidence="1">
    <location>
        <begin position="20"/>
        <end position="46"/>
    </location>
</feature>
<keyword evidence="1" id="KW-1133">Transmembrane helix</keyword>
<dbReference type="Proteomes" id="UP000626982">
    <property type="component" value="Unassembled WGS sequence"/>
</dbReference>
<dbReference type="RefSeq" id="WP_188716422.1">
    <property type="nucleotide sequence ID" value="NZ_BAABBD010000006.1"/>
</dbReference>
<protein>
    <recommendedName>
        <fullName evidence="2">DUF4395 domain-containing protein</fullName>
    </recommendedName>
</protein>
<feature type="transmembrane region" description="Helical" evidence="1">
    <location>
        <begin position="82"/>
        <end position="100"/>
    </location>
</feature>
<comment type="caution">
    <text evidence="3">The sequence shown here is derived from an EMBL/GenBank/DDBJ whole genome shotgun (WGS) entry which is preliminary data.</text>
</comment>
<evidence type="ECO:0000313" key="4">
    <source>
        <dbReference type="Proteomes" id="UP000626982"/>
    </source>
</evidence>
<keyword evidence="4" id="KW-1185">Reference proteome</keyword>
<gene>
    <name evidence="3" type="ORF">GCM10010968_08720</name>
</gene>
<sequence length="172" mass="17490">MAFDFPNPVNELAARTVAALVLGSALAILATGAGWALWALAAGFALRVGWGPRFSPYGLLATRVVAPRLGPPRLVPGPPKRFAQAIGLAVTLAAALAWSLGAPVAAAVLTGVLVLAASLEAVLGLCLGCRIFAVLMRVGLVPASVCKACDDVSGRLRERSAALRAAREAEAA</sequence>